<evidence type="ECO:0000256" key="1">
    <source>
        <dbReference type="ARBA" id="ARBA00023002"/>
    </source>
</evidence>
<gene>
    <name evidence="3" type="ORF">ACFQRI_14380</name>
</gene>
<name>A0ABW2LJN2_9PSEU</name>
<dbReference type="RefSeq" id="WP_380668608.1">
    <property type="nucleotide sequence ID" value="NZ_JBHTCJ010000006.1"/>
</dbReference>
<dbReference type="Proteomes" id="UP001596504">
    <property type="component" value="Unassembled WGS sequence"/>
</dbReference>
<dbReference type="InterPro" id="IPR011576">
    <property type="entry name" value="Pyridox_Oxase_N"/>
</dbReference>
<dbReference type="Pfam" id="PF01243">
    <property type="entry name" value="PNPOx_N"/>
    <property type="match status" value="1"/>
</dbReference>
<keyword evidence="1" id="KW-0560">Oxidoreductase</keyword>
<comment type="caution">
    <text evidence="3">The sequence shown here is derived from an EMBL/GenBank/DDBJ whole genome shotgun (WGS) entry which is preliminary data.</text>
</comment>
<dbReference type="InterPro" id="IPR052019">
    <property type="entry name" value="F420H2_bilvrd_red/Heme_oxyg"/>
</dbReference>
<dbReference type="PANTHER" id="PTHR35176:SF6">
    <property type="entry name" value="HEME OXYGENASE HI_0854-RELATED"/>
    <property type="match status" value="1"/>
</dbReference>
<dbReference type="SUPFAM" id="SSF50475">
    <property type="entry name" value="FMN-binding split barrel"/>
    <property type="match status" value="1"/>
</dbReference>
<proteinExistence type="predicted"/>
<organism evidence="3 4">
    <name type="scientific">Saccharopolyspora griseoalba</name>
    <dbReference type="NCBI Taxonomy" id="1431848"/>
    <lineage>
        <taxon>Bacteria</taxon>
        <taxon>Bacillati</taxon>
        <taxon>Actinomycetota</taxon>
        <taxon>Actinomycetes</taxon>
        <taxon>Pseudonocardiales</taxon>
        <taxon>Pseudonocardiaceae</taxon>
        <taxon>Saccharopolyspora</taxon>
    </lineage>
</organism>
<evidence type="ECO:0000259" key="2">
    <source>
        <dbReference type="Pfam" id="PF01243"/>
    </source>
</evidence>
<dbReference type="PANTHER" id="PTHR35176">
    <property type="entry name" value="HEME OXYGENASE HI_0854-RELATED"/>
    <property type="match status" value="1"/>
</dbReference>
<feature type="domain" description="Pyridoxamine 5'-phosphate oxidase N-terminal" evidence="2">
    <location>
        <begin position="16"/>
        <end position="130"/>
    </location>
</feature>
<protein>
    <submittedName>
        <fullName evidence="3">Pyridoxamine 5'-phosphate oxidase family protein</fullName>
    </submittedName>
</protein>
<sequence>MTDWEEFAAEEPELAATVRARLEAAQHHVLATLRADGSPRVSGTEVSWHRGHLTLGSMPGARKALDLRRDGRCALHGNPGDGSITGASPDVKISGLATEVTGEEHAAWASEAQPPSADSHLFRLDLAEVVTTAVADDQTHLVITLWTPERGVRAFHRS</sequence>
<dbReference type="Gene3D" id="2.30.110.10">
    <property type="entry name" value="Electron Transport, Fmn-binding Protein, Chain A"/>
    <property type="match status" value="1"/>
</dbReference>
<reference evidence="4" key="1">
    <citation type="journal article" date="2019" name="Int. J. Syst. Evol. Microbiol.">
        <title>The Global Catalogue of Microorganisms (GCM) 10K type strain sequencing project: providing services to taxonomists for standard genome sequencing and annotation.</title>
        <authorList>
            <consortium name="The Broad Institute Genomics Platform"/>
            <consortium name="The Broad Institute Genome Sequencing Center for Infectious Disease"/>
            <person name="Wu L."/>
            <person name="Ma J."/>
        </authorList>
    </citation>
    <scope>NUCLEOTIDE SEQUENCE [LARGE SCALE GENOMIC DNA]</scope>
    <source>
        <strain evidence="4">WLHS5</strain>
    </source>
</reference>
<evidence type="ECO:0000313" key="3">
    <source>
        <dbReference type="EMBL" id="MFC7342588.1"/>
    </source>
</evidence>
<keyword evidence="4" id="KW-1185">Reference proteome</keyword>
<dbReference type="InterPro" id="IPR012349">
    <property type="entry name" value="Split_barrel_FMN-bd"/>
</dbReference>
<evidence type="ECO:0000313" key="4">
    <source>
        <dbReference type="Proteomes" id="UP001596504"/>
    </source>
</evidence>
<accession>A0ABW2LJN2</accession>
<dbReference type="EMBL" id="JBHTCJ010000006">
    <property type="protein sequence ID" value="MFC7342588.1"/>
    <property type="molecule type" value="Genomic_DNA"/>
</dbReference>